<dbReference type="AlphaFoldDB" id="A0A226DAG8"/>
<reference evidence="1 2" key="1">
    <citation type="submission" date="2015-12" db="EMBL/GenBank/DDBJ databases">
        <title>The genome of Folsomia candida.</title>
        <authorList>
            <person name="Faddeeva A."/>
            <person name="Derks M.F."/>
            <person name="Anvar Y."/>
            <person name="Smit S."/>
            <person name="Van Straalen N."/>
            <person name="Roelofs D."/>
        </authorList>
    </citation>
    <scope>NUCLEOTIDE SEQUENCE [LARGE SCALE GENOMIC DNA]</scope>
    <source>
        <strain evidence="1 2">VU population</strain>
        <tissue evidence="1">Whole body</tissue>
    </source>
</reference>
<evidence type="ECO:0000313" key="2">
    <source>
        <dbReference type="Proteomes" id="UP000198287"/>
    </source>
</evidence>
<accession>A0A226DAG8</accession>
<comment type="caution">
    <text evidence="1">The sequence shown here is derived from an EMBL/GenBank/DDBJ whole genome shotgun (WGS) entry which is preliminary data.</text>
</comment>
<sequence>MEDSNYTKSTGHHMILRWVNNKLFTTKKLFMVDVDPEDTFYPRKSYICQFPRASECHIHSVEEQHARELIAGKDEPYIMGKIKSVYLFQFNYTDALKFCQDRDMNLLDMRITAANAEELFEQFNNFGGGMSGFWIDSNDLFRHDPDFVWPSPQYLSQFPRTPHHHHHNLSVSPPLTYFYPLQHFETDILHKLLLFLPTIPTGTRTTFQTWDDTLTHSLETVVLFLF</sequence>
<gene>
    <name evidence="1" type="ORF">Fcan01_23074</name>
</gene>
<dbReference type="EMBL" id="LNIX01000027">
    <property type="protein sequence ID" value="OXA42163.1"/>
    <property type="molecule type" value="Genomic_DNA"/>
</dbReference>
<evidence type="ECO:0000313" key="1">
    <source>
        <dbReference type="EMBL" id="OXA42163.1"/>
    </source>
</evidence>
<proteinExistence type="predicted"/>
<name>A0A226DAG8_FOLCA</name>
<organism evidence="1 2">
    <name type="scientific">Folsomia candida</name>
    <name type="common">Springtail</name>
    <dbReference type="NCBI Taxonomy" id="158441"/>
    <lineage>
        <taxon>Eukaryota</taxon>
        <taxon>Metazoa</taxon>
        <taxon>Ecdysozoa</taxon>
        <taxon>Arthropoda</taxon>
        <taxon>Hexapoda</taxon>
        <taxon>Collembola</taxon>
        <taxon>Entomobryomorpha</taxon>
        <taxon>Isotomoidea</taxon>
        <taxon>Isotomidae</taxon>
        <taxon>Proisotominae</taxon>
        <taxon>Folsomia</taxon>
    </lineage>
</organism>
<dbReference type="Proteomes" id="UP000198287">
    <property type="component" value="Unassembled WGS sequence"/>
</dbReference>
<keyword evidence="2" id="KW-1185">Reference proteome</keyword>
<protein>
    <submittedName>
        <fullName evidence="1">Coiled-coil domain-containing protein 83</fullName>
    </submittedName>
</protein>